<dbReference type="GO" id="GO:0008270">
    <property type="term" value="F:zinc ion binding"/>
    <property type="evidence" value="ECO:0007669"/>
    <property type="project" value="UniProtKB-KW"/>
</dbReference>
<feature type="region of interest" description="Disordered" evidence="8">
    <location>
        <begin position="467"/>
        <end position="489"/>
    </location>
</feature>
<dbReference type="FunFam" id="3.30.160.60:FF:001258">
    <property type="entry name" value="Uncharacterized protein TCIL3000_10_13860"/>
    <property type="match status" value="1"/>
</dbReference>
<feature type="domain" description="C2HC/C3H-type" evidence="9">
    <location>
        <begin position="209"/>
        <end position="238"/>
    </location>
</feature>
<feature type="domain" description="C2HC/C3H-type" evidence="9">
    <location>
        <begin position="436"/>
        <end position="465"/>
    </location>
</feature>
<dbReference type="GO" id="GO:0006281">
    <property type="term" value="P:DNA repair"/>
    <property type="evidence" value="ECO:0007669"/>
    <property type="project" value="UniProtKB-KW"/>
</dbReference>
<feature type="compositionally biased region" description="Polar residues" evidence="8">
    <location>
        <begin position="107"/>
        <end position="117"/>
    </location>
</feature>
<feature type="domain" description="C2HC/C3H-type" evidence="9">
    <location>
        <begin position="573"/>
        <end position="602"/>
    </location>
</feature>
<gene>
    <name evidence="10" type="ORF">AMON00008_LOCUS9083</name>
</gene>
<dbReference type="InterPro" id="IPR049899">
    <property type="entry name" value="Znf_C2HC_C3H"/>
</dbReference>
<dbReference type="AlphaFoldDB" id="A0A7S4V0I3"/>
<feature type="region of interest" description="Disordered" evidence="8">
    <location>
        <begin position="528"/>
        <end position="569"/>
    </location>
</feature>
<feature type="region of interest" description="Disordered" evidence="8">
    <location>
        <begin position="367"/>
        <end position="434"/>
    </location>
</feature>
<keyword evidence="1" id="KW-0479">Metal-binding</keyword>
<evidence type="ECO:0000256" key="3">
    <source>
        <dbReference type="ARBA" id="ARBA00022763"/>
    </source>
</evidence>
<evidence type="ECO:0000256" key="2">
    <source>
        <dbReference type="ARBA" id="ARBA00022737"/>
    </source>
</evidence>
<evidence type="ECO:0000256" key="1">
    <source>
        <dbReference type="ARBA" id="ARBA00022723"/>
    </source>
</evidence>
<keyword evidence="4 7" id="KW-0863">Zinc-finger</keyword>
<feature type="region of interest" description="Disordered" evidence="8">
    <location>
        <begin position="604"/>
        <end position="631"/>
    </location>
</feature>
<feature type="compositionally biased region" description="Basic and acidic residues" evidence="8">
    <location>
        <begin position="472"/>
        <end position="489"/>
    </location>
</feature>
<dbReference type="Gene3D" id="3.30.160.60">
    <property type="entry name" value="Classic Zinc Finger"/>
    <property type="match status" value="10"/>
</dbReference>
<feature type="domain" description="C2HC/C3H-type" evidence="9">
    <location>
        <begin position="340"/>
        <end position="369"/>
    </location>
</feature>
<keyword evidence="2" id="KW-0677">Repeat</keyword>
<evidence type="ECO:0000256" key="7">
    <source>
        <dbReference type="PROSITE-ProRule" id="PRU01371"/>
    </source>
</evidence>
<evidence type="ECO:0000259" key="9">
    <source>
        <dbReference type="PROSITE" id="PS52027"/>
    </source>
</evidence>
<feature type="compositionally biased region" description="Basic and acidic residues" evidence="8">
    <location>
        <begin position="169"/>
        <end position="181"/>
    </location>
</feature>
<proteinExistence type="predicted"/>
<dbReference type="GO" id="GO:0003677">
    <property type="term" value="F:DNA binding"/>
    <property type="evidence" value="ECO:0007669"/>
    <property type="project" value="InterPro"/>
</dbReference>
<feature type="compositionally biased region" description="Basic and acidic residues" evidence="8">
    <location>
        <begin position="33"/>
        <end position="45"/>
    </location>
</feature>
<dbReference type="InterPro" id="IPR006642">
    <property type="entry name" value="Rad18_UBZ4"/>
</dbReference>
<protein>
    <recommendedName>
        <fullName evidence="9">C2HC/C3H-type domain-containing protein</fullName>
    </recommendedName>
</protein>
<feature type="region of interest" description="Disordered" evidence="8">
    <location>
        <begin position="96"/>
        <end position="136"/>
    </location>
</feature>
<feature type="domain" description="C2HC/C3H-type" evidence="9">
    <location>
        <begin position="73"/>
        <end position="102"/>
    </location>
</feature>
<sequence length="668" mass="73461">MPPTLVVCHICGREFGRASIDIHIPQCAKKWEAAEAQKPERDRRPVPQRPDVAPGATQAEVNEALRQNWNDNVLEACPNCGRTFLPDRLQIHLRSCKAPPGGGGQTRAKSSTRQSSAPPGGRTSPAAEPRAERTPPRRPAFVVCHICGREFGKASIDIHIPQCEKKWEAAEAQKPKGERRPVPQRPELGPGMTQEQANDKVLQHWNDEVLEKCPNCGRTFLPDRLQVHLRSCKPKDGGRLPSPGPSRLQSPSPAASGERQRSSTPRQVRPKAVACHICGREFGTASIDIHIPQCAKKWEAAEAKKPPGQRRPVPEKPEIVAGMSLQEQNEKVTQHFNDRVLEACPNCGRTFQPDRLAVHLRSCTASSPAKARVRSSSAADHAANTAAAAEAGAASGVGREPPMKLPPAQPRPQAGTASAPMSREPSVPKLPPARPKTVVCHICGREFGSASIAIHMPQCEKKWLAAEAQKPPNERRPVPKRPELDPTLSREEANDKLTQHWNDKVLEPCPNCGRTFLPDRLEIHLRSCRPKTAGQAGPEVTRRPAATEGRPRSVGPSEEGRKAAAQGPPVRPRTVVCHICGREFGTASIDIHIPQCEKKWEAAEARKPEGQRRPVPQRPDVGGLSREEANDKLQQHWNDTVLERCPHCSRTFLPDRLVVHLRSCRPKE</sequence>
<feature type="region of interest" description="Disordered" evidence="8">
    <location>
        <begin position="232"/>
        <end position="270"/>
    </location>
</feature>
<feature type="domain" description="C2HC/C3H-type" evidence="9">
    <location>
        <begin position="271"/>
        <end position="300"/>
    </location>
</feature>
<accession>A0A7S4V0I3</accession>
<feature type="region of interest" description="Disordered" evidence="8">
    <location>
        <begin position="169"/>
        <end position="196"/>
    </location>
</feature>
<dbReference type="PANTHER" id="PTHR13555">
    <property type="entry name" value="C2H2 ZINC FINGER CGI-62-RELATED"/>
    <property type="match status" value="1"/>
</dbReference>
<evidence type="ECO:0000256" key="4">
    <source>
        <dbReference type="ARBA" id="ARBA00022771"/>
    </source>
</evidence>
<feature type="compositionally biased region" description="Low complexity" evidence="8">
    <location>
        <begin position="375"/>
        <end position="394"/>
    </location>
</feature>
<dbReference type="PROSITE" id="PS52027">
    <property type="entry name" value="ZF_C2HC_C3H"/>
    <property type="match status" value="10"/>
</dbReference>
<feature type="region of interest" description="Disordered" evidence="8">
    <location>
        <begin position="33"/>
        <end position="55"/>
    </location>
</feature>
<feature type="domain" description="C2HC/C3H-type" evidence="9">
    <location>
        <begin position="140"/>
        <end position="169"/>
    </location>
</feature>
<dbReference type="EMBL" id="HBNR01014051">
    <property type="protein sequence ID" value="CAE4569464.1"/>
    <property type="molecule type" value="Transcribed_RNA"/>
</dbReference>
<dbReference type="SMART" id="SM00734">
    <property type="entry name" value="ZnF_Rad18"/>
    <property type="match status" value="4"/>
</dbReference>
<evidence type="ECO:0000256" key="6">
    <source>
        <dbReference type="ARBA" id="ARBA00023204"/>
    </source>
</evidence>
<keyword evidence="6" id="KW-0234">DNA repair</keyword>
<organism evidence="10">
    <name type="scientific">Alexandrium monilatum</name>
    <dbReference type="NCBI Taxonomy" id="311494"/>
    <lineage>
        <taxon>Eukaryota</taxon>
        <taxon>Sar</taxon>
        <taxon>Alveolata</taxon>
        <taxon>Dinophyceae</taxon>
        <taxon>Gonyaulacales</taxon>
        <taxon>Pyrocystaceae</taxon>
        <taxon>Alexandrium</taxon>
    </lineage>
</organism>
<keyword evidence="5" id="KW-0862">Zinc</keyword>
<evidence type="ECO:0000313" key="10">
    <source>
        <dbReference type="EMBL" id="CAE4569464.1"/>
    </source>
</evidence>
<reference evidence="10" key="1">
    <citation type="submission" date="2021-01" db="EMBL/GenBank/DDBJ databases">
        <authorList>
            <person name="Corre E."/>
            <person name="Pelletier E."/>
            <person name="Niang G."/>
            <person name="Scheremetjew M."/>
            <person name="Finn R."/>
            <person name="Kale V."/>
            <person name="Holt S."/>
            <person name="Cochrane G."/>
            <person name="Meng A."/>
            <person name="Brown T."/>
            <person name="Cohen L."/>
        </authorList>
    </citation>
    <scope>NUCLEOTIDE SEQUENCE</scope>
    <source>
        <strain evidence="10">CCMP3105</strain>
    </source>
</reference>
<feature type="domain" description="C2HC/C3H-type" evidence="9">
    <location>
        <begin position="505"/>
        <end position="534"/>
    </location>
</feature>
<dbReference type="PANTHER" id="PTHR13555:SF68">
    <property type="entry name" value="ZINC FINGER PROTEIN 474"/>
    <property type="match status" value="1"/>
</dbReference>
<feature type="domain" description="C2HC/C3H-type" evidence="9">
    <location>
        <begin position="641"/>
        <end position="668"/>
    </location>
</feature>
<dbReference type="Pfam" id="PF13913">
    <property type="entry name" value="zf-C2HC_2"/>
    <property type="match status" value="10"/>
</dbReference>
<feature type="domain" description="C2HC/C3H-type" evidence="9">
    <location>
        <begin position="4"/>
        <end position="33"/>
    </location>
</feature>
<keyword evidence="3" id="KW-0227">DNA damage</keyword>
<name>A0A7S4V0I3_9DINO</name>
<dbReference type="InterPro" id="IPR026319">
    <property type="entry name" value="ZC2HC1A/B-like"/>
</dbReference>
<evidence type="ECO:0000256" key="5">
    <source>
        <dbReference type="ARBA" id="ARBA00022833"/>
    </source>
</evidence>
<evidence type="ECO:0000256" key="8">
    <source>
        <dbReference type="SAM" id="MobiDB-lite"/>
    </source>
</evidence>